<evidence type="ECO:0000256" key="4">
    <source>
        <dbReference type="ARBA" id="ARBA00041531"/>
    </source>
</evidence>
<evidence type="ECO:0000313" key="8">
    <source>
        <dbReference type="Proteomes" id="UP001164746"/>
    </source>
</evidence>
<dbReference type="NCBIfam" id="NF006718">
    <property type="entry name" value="PRK09256.1"/>
    <property type="match status" value="1"/>
</dbReference>
<comment type="similarity">
    <text evidence="2">Belongs to the prokaryotic/mitochondrial release factor family. Mitochondrion-specific ribosomal protein mL62 subfamily.</text>
</comment>
<dbReference type="SUPFAM" id="SSF110916">
    <property type="entry name" value="Peptidyl-tRNA hydrolase domain-like"/>
    <property type="match status" value="1"/>
</dbReference>
<evidence type="ECO:0000259" key="6">
    <source>
        <dbReference type="PROSITE" id="PS00745"/>
    </source>
</evidence>
<evidence type="ECO:0000256" key="5">
    <source>
        <dbReference type="SAM" id="MobiDB-lite"/>
    </source>
</evidence>
<organism evidence="7 8">
    <name type="scientific">Mya arenaria</name>
    <name type="common">Soft-shell clam</name>
    <dbReference type="NCBI Taxonomy" id="6604"/>
    <lineage>
        <taxon>Eukaryota</taxon>
        <taxon>Metazoa</taxon>
        <taxon>Spiralia</taxon>
        <taxon>Lophotrochozoa</taxon>
        <taxon>Mollusca</taxon>
        <taxon>Bivalvia</taxon>
        <taxon>Autobranchia</taxon>
        <taxon>Heteroconchia</taxon>
        <taxon>Euheterodonta</taxon>
        <taxon>Imparidentia</taxon>
        <taxon>Neoheterodontei</taxon>
        <taxon>Myida</taxon>
        <taxon>Myoidea</taxon>
        <taxon>Myidae</taxon>
        <taxon>Mya</taxon>
    </lineage>
</organism>
<feature type="region of interest" description="Disordered" evidence="5">
    <location>
        <begin position="41"/>
        <end position="61"/>
    </location>
</feature>
<dbReference type="EC" id="3.1.1.29" evidence="1"/>
<keyword evidence="8" id="KW-1185">Reference proteome</keyword>
<dbReference type="EMBL" id="CP111013">
    <property type="protein sequence ID" value="WAQ96456.1"/>
    <property type="molecule type" value="Genomic_DNA"/>
</dbReference>
<proteinExistence type="inferred from homology"/>
<dbReference type="PANTHER" id="PTHR11075:SF54">
    <property type="entry name" value="LARGE RIBOSOMAL SUBUNIT PROTEIN ML62"/>
    <property type="match status" value="1"/>
</dbReference>
<sequence>MFSLHLRNFVRLEQKLIQNHLLSRNSSFKSGIALDKLYEKSDNHPTSSEFSRTDSKSTTEDGLAEQFTGEIPIKDISIQSCRSSGPGGQHVNKVNTKVEVRFNVNSATWIPEWVKPKLLEEQQNRVTKNGELIVTSEKTRKQILNQADCLDKIRHMIFQASRKPKELTPYELELIAKREEAAKKRNIEDKRRRSLLKMRRRGEFF</sequence>
<protein>
    <recommendedName>
        <fullName evidence="3">Large ribosomal subunit protein mL62</fullName>
        <ecNumber evidence="1">3.1.1.29</ecNumber>
    </recommendedName>
    <alternativeName>
        <fullName evidence="4">Peptidyl-tRNA hydrolase ICT1, mitochondrial</fullName>
    </alternativeName>
</protein>
<dbReference type="Proteomes" id="UP001164746">
    <property type="component" value="Chromosome 2"/>
</dbReference>
<name>A0ABY7DIM2_MYAAR</name>
<dbReference type="PANTHER" id="PTHR11075">
    <property type="entry name" value="PEPTIDE CHAIN RELEASE FACTOR"/>
    <property type="match status" value="1"/>
</dbReference>
<dbReference type="PROSITE" id="PS00745">
    <property type="entry name" value="RF_PROK_I"/>
    <property type="match status" value="1"/>
</dbReference>
<dbReference type="InterPro" id="IPR052104">
    <property type="entry name" value="Mito_Release_Factor_mL62"/>
</dbReference>
<evidence type="ECO:0000256" key="3">
    <source>
        <dbReference type="ARBA" id="ARBA00039441"/>
    </source>
</evidence>
<evidence type="ECO:0000313" key="7">
    <source>
        <dbReference type="EMBL" id="WAQ96456.1"/>
    </source>
</evidence>
<feature type="domain" description="Prokaryotic-type class I peptide chain release factors" evidence="6">
    <location>
        <begin position="82"/>
        <end position="98"/>
    </location>
</feature>
<accession>A0ABY7DIM2</accession>
<dbReference type="InterPro" id="IPR000352">
    <property type="entry name" value="Pep_chain_release_fac_I"/>
</dbReference>
<evidence type="ECO:0000256" key="1">
    <source>
        <dbReference type="ARBA" id="ARBA00013260"/>
    </source>
</evidence>
<dbReference type="Gene3D" id="3.30.160.20">
    <property type="match status" value="1"/>
</dbReference>
<reference evidence="7" key="1">
    <citation type="submission" date="2022-11" db="EMBL/GenBank/DDBJ databases">
        <title>Centuries of genome instability and evolution in soft-shell clam transmissible cancer (bioRxiv).</title>
        <authorList>
            <person name="Hart S.F.M."/>
            <person name="Yonemitsu M.A."/>
            <person name="Giersch R.M."/>
            <person name="Beal B.F."/>
            <person name="Arriagada G."/>
            <person name="Davis B.W."/>
            <person name="Ostrander E.A."/>
            <person name="Goff S.P."/>
            <person name="Metzger M.J."/>
        </authorList>
    </citation>
    <scope>NUCLEOTIDE SEQUENCE</scope>
    <source>
        <strain evidence="7">MELC-2E11</strain>
        <tissue evidence="7">Siphon/mantle</tissue>
    </source>
</reference>
<dbReference type="Pfam" id="PF00472">
    <property type="entry name" value="RF-1"/>
    <property type="match status" value="1"/>
</dbReference>
<evidence type="ECO:0000256" key="2">
    <source>
        <dbReference type="ARBA" id="ARBA00038225"/>
    </source>
</evidence>
<gene>
    <name evidence="7" type="ORF">MAR_029146</name>
</gene>